<dbReference type="EMBL" id="MU839844">
    <property type="protein sequence ID" value="KAK1750818.1"/>
    <property type="molecule type" value="Genomic_DNA"/>
</dbReference>
<evidence type="ECO:0000256" key="1">
    <source>
        <dbReference type="SAM" id="MobiDB-lite"/>
    </source>
</evidence>
<feature type="region of interest" description="Disordered" evidence="1">
    <location>
        <begin position="1"/>
        <end position="175"/>
    </location>
</feature>
<dbReference type="AlphaFoldDB" id="A0AAJ0B350"/>
<feature type="compositionally biased region" description="Basic and acidic residues" evidence="1">
    <location>
        <begin position="101"/>
        <end position="116"/>
    </location>
</feature>
<evidence type="ECO:0000313" key="3">
    <source>
        <dbReference type="Proteomes" id="UP001239445"/>
    </source>
</evidence>
<sequence>MTSHKAPSAGQKVTTESVPRKQEGTGEVDPSSLAAESARSGGGFSANPSSGSGGSTTSESHSSKTRAPGTSGTSKSGGGSALDHQYSYGGPAPTYVNSQFRVDEKGPHGKNLKEGGFEGSGTDGKGMPEPMSEQDPSRLAEREMIGRKEGRKVARGDGGLESEQPFEAIQGDEPL</sequence>
<dbReference type="Proteomes" id="UP001239445">
    <property type="component" value="Unassembled WGS sequence"/>
</dbReference>
<accession>A0AAJ0B350</accession>
<feature type="compositionally biased region" description="Low complexity" evidence="1">
    <location>
        <begin position="45"/>
        <end position="60"/>
    </location>
</feature>
<organism evidence="2 3">
    <name type="scientific">Echria macrotheca</name>
    <dbReference type="NCBI Taxonomy" id="438768"/>
    <lineage>
        <taxon>Eukaryota</taxon>
        <taxon>Fungi</taxon>
        <taxon>Dikarya</taxon>
        <taxon>Ascomycota</taxon>
        <taxon>Pezizomycotina</taxon>
        <taxon>Sordariomycetes</taxon>
        <taxon>Sordariomycetidae</taxon>
        <taxon>Sordariales</taxon>
        <taxon>Schizotheciaceae</taxon>
        <taxon>Echria</taxon>
    </lineage>
</organism>
<evidence type="ECO:0000313" key="2">
    <source>
        <dbReference type="EMBL" id="KAK1750818.1"/>
    </source>
</evidence>
<name>A0AAJ0B350_9PEZI</name>
<comment type="caution">
    <text evidence="2">The sequence shown here is derived from an EMBL/GenBank/DDBJ whole genome shotgun (WGS) entry which is preliminary data.</text>
</comment>
<keyword evidence="3" id="KW-1185">Reference proteome</keyword>
<proteinExistence type="predicted"/>
<feature type="compositionally biased region" description="Basic and acidic residues" evidence="1">
    <location>
        <begin position="135"/>
        <end position="155"/>
    </location>
</feature>
<protein>
    <submittedName>
        <fullName evidence="2">Uncharacterized protein</fullName>
    </submittedName>
</protein>
<feature type="compositionally biased region" description="Polar residues" evidence="1">
    <location>
        <begin position="1"/>
        <end position="17"/>
    </location>
</feature>
<reference evidence="2" key="1">
    <citation type="submission" date="2023-06" db="EMBL/GenBank/DDBJ databases">
        <title>Genome-scale phylogeny and comparative genomics of the fungal order Sordariales.</title>
        <authorList>
            <consortium name="Lawrence Berkeley National Laboratory"/>
            <person name="Hensen N."/>
            <person name="Bonometti L."/>
            <person name="Westerberg I."/>
            <person name="Brannstrom I.O."/>
            <person name="Guillou S."/>
            <person name="Cros-Aarteil S."/>
            <person name="Calhoun S."/>
            <person name="Haridas S."/>
            <person name="Kuo A."/>
            <person name="Mondo S."/>
            <person name="Pangilinan J."/>
            <person name="Riley R."/>
            <person name="Labutti K."/>
            <person name="Andreopoulos B."/>
            <person name="Lipzen A."/>
            <person name="Chen C."/>
            <person name="Yanf M."/>
            <person name="Daum C."/>
            <person name="Ng V."/>
            <person name="Clum A."/>
            <person name="Steindorff A."/>
            <person name="Ohm R."/>
            <person name="Martin F."/>
            <person name="Silar P."/>
            <person name="Natvig D."/>
            <person name="Lalanne C."/>
            <person name="Gautier V."/>
            <person name="Ament-Velasquez S.L."/>
            <person name="Kruys A."/>
            <person name="Hutchinson M.I."/>
            <person name="Powell A.J."/>
            <person name="Barry K."/>
            <person name="Miller A.N."/>
            <person name="Grigoriev I.V."/>
            <person name="Debuchy R."/>
            <person name="Gladieux P."/>
            <person name="Thoren M.H."/>
            <person name="Johannesson H."/>
        </authorList>
    </citation>
    <scope>NUCLEOTIDE SEQUENCE</scope>
    <source>
        <strain evidence="2">PSN4</strain>
    </source>
</reference>
<gene>
    <name evidence="2" type="ORF">QBC47DRAFT_392631</name>
</gene>